<dbReference type="GO" id="GO:0009898">
    <property type="term" value="C:cytoplasmic side of plasma membrane"/>
    <property type="evidence" value="ECO:0007669"/>
    <property type="project" value="TreeGrafter"/>
</dbReference>
<dbReference type="PANTHER" id="PTHR22761:SF96">
    <property type="entry name" value="BCDNA.GH08385"/>
    <property type="match status" value="1"/>
</dbReference>
<dbReference type="STRING" id="946122.A0A0C2X6C4"/>
<dbReference type="Pfam" id="PF03357">
    <property type="entry name" value="Snf7"/>
    <property type="match status" value="1"/>
</dbReference>
<evidence type="ECO:0000313" key="3">
    <source>
        <dbReference type="Proteomes" id="UP000054549"/>
    </source>
</evidence>
<dbReference type="Proteomes" id="UP000054549">
    <property type="component" value="Unassembled WGS sequence"/>
</dbReference>
<feature type="coiled-coil region" evidence="1">
    <location>
        <begin position="402"/>
        <end position="436"/>
    </location>
</feature>
<dbReference type="OrthoDB" id="10250120at2759"/>
<evidence type="ECO:0000313" key="2">
    <source>
        <dbReference type="EMBL" id="KIL69882.1"/>
    </source>
</evidence>
<protein>
    <submittedName>
        <fullName evidence="2">Uncharacterized protein</fullName>
    </submittedName>
</protein>
<dbReference type="FunCoup" id="A0A0C2X6C4">
    <property type="interactions" value="62"/>
</dbReference>
<name>A0A0C2X6C4_AMAMK</name>
<accession>A0A0C2X6C4</accession>
<dbReference type="PANTHER" id="PTHR22761">
    <property type="entry name" value="CHARGED MULTIVESICULAR BODY PROTEIN"/>
    <property type="match status" value="1"/>
</dbReference>
<reference evidence="2 3" key="1">
    <citation type="submission" date="2014-04" db="EMBL/GenBank/DDBJ databases">
        <title>Evolutionary Origins and Diversification of the Mycorrhizal Mutualists.</title>
        <authorList>
            <consortium name="DOE Joint Genome Institute"/>
            <consortium name="Mycorrhizal Genomics Consortium"/>
            <person name="Kohler A."/>
            <person name="Kuo A."/>
            <person name="Nagy L.G."/>
            <person name="Floudas D."/>
            <person name="Copeland A."/>
            <person name="Barry K.W."/>
            <person name="Cichocki N."/>
            <person name="Veneault-Fourrey C."/>
            <person name="LaButti K."/>
            <person name="Lindquist E.A."/>
            <person name="Lipzen A."/>
            <person name="Lundell T."/>
            <person name="Morin E."/>
            <person name="Murat C."/>
            <person name="Riley R."/>
            <person name="Ohm R."/>
            <person name="Sun H."/>
            <person name="Tunlid A."/>
            <person name="Henrissat B."/>
            <person name="Grigoriev I.V."/>
            <person name="Hibbett D.S."/>
            <person name="Martin F."/>
        </authorList>
    </citation>
    <scope>NUCLEOTIDE SEQUENCE [LARGE SCALE GENOMIC DNA]</scope>
    <source>
        <strain evidence="2 3">Koide BX008</strain>
    </source>
</reference>
<evidence type="ECO:0000256" key="1">
    <source>
        <dbReference type="SAM" id="Coils"/>
    </source>
</evidence>
<dbReference type="GO" id="GO:0006900">
    <property type="term" value="P:vesicle budding from membrane"/>
    <property type="evidence" value="ECO:0007669"/>
    <property type="project" value="TreeGrafter"/>
</dbReference>
<dbReference type="InParanoid" id="A0A0C2X6C4"/>
<organism evidence="2 3">
    <name type="scientific">Amanita muscaria (strain Koide BX008)</name>
    <dbReference type="NCBI Taxonomy" id="946122"/>
    <lineage>
        <taxon>Eukaryota</taxon>
        <taxon>Fungi</taxon>
        <taxon>Dikarya</taxon>
        <taxon>Basidiomycota</taxon>
        <taxon>Agaricomycotina</taxon>
        <taxon>Agaricomycetes</taxon>
        <taxon>Agaricomycetidae</taxon>
        <taxon>Agaricales</taxon>
        <taxon>Pluteineae</taxon>
        <taxon>Amanitaceae</taxon>
        <taxon>Amanita</taxon>
    </lineage>
</organism>
<keyword evidence="3" id="KW-1185">Reference proteome</keyword>
<gene>
    <name evidence="2" type="ORF">M378DRAFT_157122</name>
</gene>
<dbReference type="EMBL" id="KN818225">
    <property type="protein sequence ID" value="KIL69882.1"/>
    <property type="molecule type" value="Genomic_DNA"/>
</dbReference>
<dbReference type="InterPro" id="IPR005024">
    <property type="entry name" value="Snf7_fam"/>
</dbReference>
<dbReference type="Gene3D" id="6.10.140.1230">
    <property type="match status" value="1"/>
</dbReference>
<dbReference type="AlphaFoldDB" id="A0A0C2X6C4"/>
<keyword evidence="1" id="KW-0175">Coiled coil</keyword>
<dbReference type="HOGENOM" id="CLU_021165_1_0_1"/>
<proteinExistence type="predicted"/>
<dbReference type="GO" id="GO:0032511">
    <property type="term" value="P:late endosome to vacuole transport via multivesicular body sorting pathway"/>
    <property type="evidence" value="ECO:0007669"/>
    <property type="project" value="TreeGrafter"/>
</dbReference>
<sequence>MSESKPPTPVQSLAPFASTPRTRLHALYSDISRQKRSNPASYHSNVDWWRQALESLVSSGAAQRPQNATDDSGLLVLHAGRTLMDCLKTEGVGKPLGLGAVIKDELQTSKVLISLSTFQNSKQSIYDPGWLPARIVAFVVGKPLWWTLEQLGVVGEDGILTPRSGSNDEWWGDYVFVPLLERAADAVIAKHYSKATSDADHLYSLTSFKKEFGSVLGLDILNNGDASILLKFLERDRRAIVTEQEVIKFTDISIPLEERQISAVDRGILELKTAVLNMQTQIDSLHDRIDQYTHKATEALRFKRKPMALNYLRSRKQLEELSNKRLNSLNTLESTLLSVEAAAGDIEIMKVYESSTATLRAILTHPSLQRESIDRTMDALAEANTDAKEVDDAVRIGVDSAVNVDQVDEDELEAELNNLIEEAQAQEAKTERVEEKLGKPTLTVPQEELKEARKIAAQPIA</sequence>
<dbReference type="GO" id="GO:0005771">
    <property type="term" value="C:multivesicular body"/>
    <property type="evidence" value="ECO:0007669"/>
    <property type="project" value="TreeGrafter"/>
</dbReference>
<dbReference type="GO" id="GO:0000815">
    <property type="term" value="C:ESCRT III complex"/>
    <property type="evidence" value="ECO:0007669"/>
    <property type="project" value="TreeGrafter"/>
</dbReference>